<keyword evidence="2" id="KW-0547">Nucleotide-binding</keyword>
<dbReference type="Proteomes" id="UP001294444">
    <property type="component" value="Unassembled WGS sequence"/>
</dbReference>
<dbReference type="PANTHER" id="PTHR11259:SF2">
    <property type="entry name" value="GH16429P"/>
    <property type="match status" value="1"/>
</dbReference>
<comment type="similarity">
    <text evidence="1">Belongs to the GTR/RAG GTP-binding protein family.</text>
</comment>
<dbReference type="InterPro" id="IPR027417">
    <property type="entry name" value="P-loop_NTPase"/>
</dbReference>
<feature type="region of interest" description="Disordered" evidence="4">
    <location>
        <begin position="213"/>
        <end position="262"/>
    </location>
</feature>
<feature type="compositionally biased region" description="Gly residues" evidence="4">
    <location>
        <begin position="244"/>
        <end position="262"/>
    </location>
</feature>
<dbReference type="GO" id="GO:0003924">
    <property type="term" value="F:GTPase activity"/>
    <property type="evidence" value="ECO:0007669"/>
    <property type="project" value="TreeGrafter"/>
</dbReference>
<feature type="compositionally biased region" description="Polar residues" evidence="4">
    <location>
        <begin position="342"/>
        <end position="351"/>
    </location>
</feature>
<evidence type="ECO:0000256" key="4">
    <source>
        <dbReference type="SAM" id="MobiDB-lite"/>
    </source>
</evidence>
<dbReference type="GO" id="GO:0010507">
    <property type="term" value="P:negative regulation of autophagy"/>
    <property type="evidence" value="ECO:0007669"/>
    <property type="project" value="TreeGrafter"/>
</dbReference>
<accession>A0AAJ5C7U9</accession>
<feature type="region of interest" description="Disordered" evidence="4">
    <location>
        <begin position="451"/>
        <end position="484"/>
    </location>
</feature>
<dbReference type="GO" id="GO:0005634">
    <property type="term" value="C:nucleus"/>
    <property type="evidence" value="ECO:0007669"/>
    <property type="project" value="TreeGrafter"/>
</dbReference>
<evidence type="ECO:0000256" key="1">
    <source>
        <dbReference type="ARBA" id="ARBA00007756"/>
    </source>
</evidence>
<keyword evidence="3" id="KW-0342">GTP-binding</keyword>
<dbReference type="EMBL" id="OAPG01000018">
    <property type="protein sequence ID" value="SNX87315.1"/>
    <property type="molecule type" value="Genomic_DNA"/>
</dbReference>
<dbReference type="Gene3D" id="3.30.450.190">
    <property type="match status" value="1"/>
</dbReference>
<keyword evidence="6" id="KW-1185">Reference proteome</keyword>
<proteinExistence type="inferred from homology"/>
<protein>
    <submittedName>
        <fullName evidence="5">Related to Ras-like G protein RagD</fullName>
    </submittedName>
</protein>
<gene>
    <name evidence="5" type="ORF">MEPE_06025</name>
</gene>
<dbReference type="AlphaFoldDB" id="A0AAJ5C7U9"/>
<dbReference type="Gene3D" id="3.40.50.300">
    <property type="entry name" value="P-loop containing nucleotide triphosphate hydrolases"/>
    <property type="match status" value="2"/>
</dbReference>
<reference evidence="5" key="1">
    <citation type="submission" date="2023-10" db="EMBL/GenBank/DDBJ databases">
        <authorList>
            <person name="Guldener U."/>
        </authorList>
    </citation>
    <scope>NUCLEOTIDE SEQUENCE</scope>
    <source>
        <strain evidence="5">Mp4</strain>
    </source>
</reference>
<sequence>METKRLQVPVIGLRRSGKSSILNVVYNELHPDDTVFLESTTKPGFILSDSFLPIRIIDTPSRVLLGDVRLQKGIPLITTTAAGTRAGPPPPVPARNPPPLTSQLTTNSTIPPFTSSAANIQELLPWTQVSAVIFVIDAQDDYYEALSKLQTIILSAFAENQTIEFHVFVHKIDGYSNDYRQDTLSTIQGKVLDDLVDSSPSFVAQTWSYPEPLPVVSKQTKPNATKKHTSRSKSKDLSYSRSPAGGGGNSSSGGGGGGGGAGGGYDASASEFSIFSGGGGGGGGHRSDITPEPGLINLDQAVRLHCHATSIYDTSVFVAISKLQQSLAAKVKPEEPLDEQTRASFSTTNGNAPAPGESGMTGQDGANKPTRPAVATLRPSLTLAECMEQVCDSICSTCKFENAFLFDLPTRTFVGTDSAPFDAASFDLVFDYAGFLAKFAGLYVNVQPSDPNSNSNTTTTNNNINNNNTVATSSTSTGQLSTSPSSARRFLLGRLKDPTPSRHVESDAAGAKNANKVVNQSTVTQRWASSVTRLQPDRSVCFWQMNHRLALIVLMHSDIHVKQTALIDYNITWFRRAVQGLYALAQSST</sequence>
<dbReference type="InterPro" id="IPR006762">
    <property type="entry name" value="Gtr1_RagA"/>
</dbReference>
<evidence type="ECO:0000256" key="3">
    <source>
        <dbReference type="ARBA" id="ARBA00023134"/>
    </source>
</evidence>
<dbReference type="GO" id="GO:0000329">
    <property type="term" value="C:fungal-type vacuole membrane"/>
    <property type="evidence" value="ECO:0007669"/>
    <property type="project" value="TreeGrafter"/>
</dbReference>
<dbReference type="PANTHER" id="PTHR11259">
    <property type="entry name" value="RAS-RELATED GTP BINDING RAG/GTR YEAST"/>
    <property type="match status" value="1"/>
</dbReference>
<evidence type="ECO:0000256" key="2">
    <source>
        <dbReference type="ARBA" id="ARBA00022741"/>
    </source>
</evidence>
<dbReference type="GO" id="GO:0009267">
    <property type="term" value="P:cellular response to starvation"/>
    <property type="evidence" value="ECO:0007669"/>
    <property type="project" value="TreeGrafter"/>
</dbReference>
<feature type="region of interest" description="Disordered" evidence="4">
    <location>
        <begin position="331"/>
        <end position="370"/>
    </location>
</feature>
<comment type="caution">
    <text evidence="5">The sequence shown here is derived from an EMBL/GenBank/DDBJ whole genome shotgun (WGS) entry which is preliminary data.</text>
</comment>
<dbReference type="GO" id="GO:0005525">
    <property type="term" value="F:GTP binding"/>
    <property type="evidence" value="ECO:0007669"/>
    <property type="project" value="UniProtKB-KW"/>
</dbReference>
<feature type="compositionally biased region" description="Basic and acidic residues" evidence="4">
    <location>
        <begin position="331"/>
        <end position="341"/>
    </location>
</feature>
<name>A0AAJ5C7U9_9BASI</name>
<dbReference type="Pfam" id="PF04670">
    <property type="entry name" value="Gtr1_RagA"/>
    <property type="match status" value="2"/>
</dbReference>
<feature type="compositionally biased region" description="Low complexity" evidence="4">
    <location>
        <begin position="452"/>
        <end position="484"/>
    </location>
</feature>
<evidence type="ECO:0000313" key="6">
    <source>
        <dbReference type="Proteomes" id="UP001294444"/>
    </source>
</evidence>
<evidence type="ECO:0000313" key="5">
    <source>
        <dbReference type="EMBL" id="SNX87315.1"/>
    </source>
</evidence>
<dbReference type="GO" id="GO:1904263">
    <property type="term" value="P:positive regulation of TORC1 signaling"/>
    <property type="evidence" value="ECO:0007669"/>
    <property type="project" value="TreeGrafter"/>
</dbReference>
<dbReference type="GO" id="GO:1990131">
    <property type="term" value="C:Gtr1-Gtr2 GTPase complex"/>
    <property type="evidence" value="ECO:0007669"/>
    <property type="project" value="TreeGrafter"/>
</dbReference>
<organism evidence="5 6">
    <name type="scientific">Melanopsichium pennsylvanicum</name>
    <dbReference type="NCBI Taxonomy" id="63383"/>
    <lineage>
        <taxon>Eukaryota</taxon>
        <taxon>Fungi</taxon>
        <taxon>Dikarya</taxon>
        <taxon>Basidiomycota</taxon>
        <taxon>Ustilaginomycotina</taxon>
        <taxon>Ustilaginomycetes</taxon>
        <taxon>Ustilaginales</taxon>
        <taxon>Ustilaginaceae</taxon>
        <taxon>Melanopsichium</taxon>
    </lineage>
</organism>
<dbReference type="SUPFAM" id="SSF52540">
    <property type="entry name" value="P-loop containing nucleoside triphosphate hydrolases"/>
    <property type="match status" value="1"/>
</dbReference>